<evidence type="ECO:0000256" key="6">
    <source>
        <dbReference type="SAM" id="Phobius"/>
    </source>
</evidence>
<feature type="transmembrane region" description="Helical" evidence="6">
    <location>
        <begin position="205"/>
        <end position="225"/>
    </location>
</feature>
<dbReference type="PANTHER" id="PTHR33048">
    <property type="entry name" value="PTH11-LIKE INTEGRAL MEMBRANE PROTEIN (AFU_ORTHOLOGUE AFUA_5G11245)"/>
    <property type="match status" value="1"/>
</dbReference>
<feature type="transmembrane region" description="Helical" evidence="6">
    <location>
        <begin position="175"/>
        <end position="193"/>
    </location>
</feature>
<feature type="transmembrane region" description="Helical" evidence="6">
    <location>
        <begin position="55"/>
        <end position="75"/>
    </location>
</feature>
<evidence type="ECO:0000256" key="1">
    <source>
        <dbReference type="ARBA" id="ARBA00004141"/>
    </source>
</evidence>
<evidence type="ECO:0000256" key="2">
    <source>
        <dbReference type="ARBA" id="ARBA00022692"/>
    </source>
</evidence>
<evidence type="ECO:0000256" key="3">
    <source>
        <dbReference type="ARBA" id="ARBA00022989"/>
    </source>
</evidence>
<comment type="caution">
    <text evidence="8">The sequence shown here is derived from an EMBL/GenBank/DDBJ whole genome shotgun (WGS) entry which is preliminary data.</text>
</comment>
<reference evidence="8 9" key="1">
    <citation type="journal article" date="2019" name="Sci. Rep.">
        <title>A multi-omics analysis of the grapevine pathogen Lasiodiplodia theobromae reveals that temperature affects the expression of virulence- and pathogenicity-related genes.</title>
        <authorList>
            <person name="Felix C."/>
            <person name="Meneses R."/>
            <person name="Goncalves M.F.M."/>
            <person name="Tilleman L."/>
            <person name="Duarte A.S."/>
            <person name="Jorrin-Novo J.V."/>
            <person name="Van de Peer Y."/>
            <person name="Deforce D."/>
            <person name="Van Nieuwerburgh F."/>
            <person name="Esteves A.C."/>
            <person name="Alves A."/>
        </authorList>
    </citation>
    <scope>NUCLEOTIDE SEQUENCE [LARGE SCALE GENOMIC DNA]</scope>
    <source>
        <strain evidence="8 9">LA-SOL3</strain>
    </source>
</reference>
<feature type="transmembrane region" description="Helical" evidence="6">
    <location>
        <begin position="95"/>
        <end position="120"/>
    </location>
</feature>
<dbReference type="EMBL" id="VCHE01000011">
    <property type="protein sequence ID" value="KAB2578641.1"/>
    <property type="molecule type" value="Genomic_DNA"/>
</dbReference>
<keyword evidence="9" id="KW-1185">Reference proteome</keyword>
<proteinExistence type="inferred from homology"/>
<comment type="subcellular location">
    <subcellularLocation>
        <location evidence="1">Membrane</location>
        <topology evidence="1">Multi-pass membrane protein</topology>
    </subcellularLocation>
</comment>
<dbReference type="Proteomes" id="UP000325902">
    <property type="component" value="Unassembled WGS sequence"/>
</dbReference>
<evidence type="ECO:0000259" key="7">
    <source>
        <dbReference type="Pfam" id="PF20684"/>
    </source>
</evidence>
<dbReference type="Pfam" id="PF20684">
    <property type="entry name" value="Fung_rhodopsin"/>
    <property type="match status" value="1"/>
</dbReference>
<feature type="transmembrane region" description="Helical" evidence="6">
    <location>
        <begin position="132"/>
        <end position="155"/>
    </location>
</feature>
<evidence type="ECO:0000256" key="5">
    <source>
        <dbReference type="ARBA" id="ARBA00038359"/>
    </source>
</evidence>
<dbReference type="PANTHER" id="PTHR33048:SF47">
    <property type="entry name" value="INTEGRAL MEMBRANE PROTEIN-RELATED"/>
    <property type="match status" value="1"/>
</dbReference>
<accession>A0A5N5DMU1</accession>
<dbReference type="InterPro" id="IPR049326">
    <property type="entry name" value="Rhodopsin_dom_fungi"/>
</dbReference>
<organism evidence="8 9">
    <name type="scientific">Lasiodiplodia theobromae</name>
    <dbReference type="NCBI Taxonomy" id="45133"/>
    <lineage>
        <taxon>Eukaryota</taxon>
        <taxon>Fungi</taxon>
        <taxon>Dikarya</taxon>
        <taxon>Ascomycota</taxon>
        <taxon>Pezizomycotina</taxon>
        <taxon>Dothideomycetes</taxon>
        <taxon>Dothideomycetes incertae sedis</taxon>
        <taxon>Botryosphaeriales</taxon>
        <taxon>Botryosphaeriaceae</taxon>
        <taxon>Lasiodiplodia</taxon>
    </lineage>
</organism>
<dbReference type="GO" id="GO:0016020">
    <property type="term" value="C:membrane"/>
    <property type="evidence" value="ECO:0007669"/>
    <property type="project" value="UniProtKB-SubCell"/>
</dbReference>
<dbReference type="InterPro" id="IPR052337">
    <property type="entry name" value="SAT4-like"/>
</dbReference>
<evidence type="ECO:0000256" key="4">
    <source>
        <dbReference type="ARBA" id="ARBA00023136"/>
    </source>
</evidence>
<keyword evidence="3 6" id="KW-1133">Transmembrane helix</keyword>
<sequence>MQPPAGQASTFDGPMTSAQWEVVRTGAGLVGGATVALALRIWARAGVMRHFGLDDYAVVAAWLLSVAFFVCELQWMQYGFGEHLWNVSVAQAKEYAQWSIPVLTMYCWAPILSKFSILLLYHRLNPSKPFRIVVYVMIAIIVGYSLASTVVVGAICRPTDATKSQCPNNLTLIQAIVNISTDGIVVIMPISIIHKLQFPFGQLMIVGLVMAGGFLAVAAAIIRLITIQGIRERADYTWEQTHVSLWSTIEINVIIICQCLISLKPLIKHYMPSMLDDGVYPKSTNNRGRSQSRLSLPFTMMARGTTGVVGGGRLSKGWWRSPKKDEIIITNSYEVRSTYEMRVGGDTESMENIIKGKR</sequence>
<comment type="similarity">
    <text evidence="5">Belongs to the SAT4 family.</text>
</comment>
<protein>
    <recommendedName>
        <fullName evidence="7">Rhodopsin domain-containing protein</fullName>
    </recommendedName>
</protein>
<name>A0A5N5DMU1_9PEZI</name>
<feature type="domain" description="Rhodopsin" evidence="7">
    <location>
        <begin position="39"/>
        <end position="268"/>
    </location>
</feature>
<evidence type="ECO:0000313" key="8">
    <source>
        <dbReference type="EMBL" id="KAB2578641.1"/>
    </source>
</evidence>
<feature type="transmembrane region" description="Helical" evidence="6">
    <location>
        <begin position="245"/>
        <end position="263"/>
    </location>
</feature>
<gene>
    <name evidence="8" type="ORF">DBV05_g2782</name>
</gene>
<evidence type="ECO:0000313" key="9">
    <source>
        <dbReference type="Proteomes" id="UP000325902"/>
    </source>
</evidence>
<keyword evidence="4 6" id="KW-0472">Membrane</keyword>
<feature type="transmembrane region" description="Helical" evidence="6">
    <location>
        <begin position="22"/>
        <end position="43"/>
    </location>
</feature>
<dbReference type="OrthoDB" id="3648173at2759"/>
<keyword evidence="2 6" id="KW-0812">Transmembrane</keyword>
<dbReference type="AlphaFoldDB" id="A0A5N5DMU1"/>